<evidence type="ECO:0000313" key="3">
    <source>
        <dbReference type="EMBL" id="GLC25339.1"/>
    </source>
</evidence>
<organism evidence="3 4">
    <name type="scientific">Roseisolibacter agri</name>
    <dbReference type="NCBI Taxonomy" id="2014610"/>
    <lineage>
        <taxon>Bacteria</taxon>
        <taxon>Pseudomonadati</taxon>
        <taxon>Gemmatimonadota</taxon>
        <taxon>Gemmatimonadia</taxon>
        <taxon>Gemmatimonadales</taxon>
        <taxon>Gemmatimonadaceae</taxon>
        <taxon>Roseisolibacter</taxon>
    </lineage>
</organism>
<evidence type="ECO:0000256" key="1">
    <source>
        <dbReference type="SAM" id="MobiDB-lite"/>
    </source>
</evidence>
<dbReference type="SUPFAM" id="SSF101498">
    <property type="entry name" value="Anti-sigma factor FlgM"/>
    <property type="match status" value="1"/>
</dbReference>
<dbReference type="InterPro" id="IPR031316">
    <property type="entry name" value="FlgM_C"/>
</dbReference>
<dbReference type="AlphaFoldDB" id="A0AA37Q2E7"/>
<dbReference type="InterPro" id="IPR035890">
    <property type="entry name" value="Anti-sigma-28_factor_FlgM_sf"/>
</dbReference>
<reference evidence="3" key="1">
    <citation type="submission" date="2022-08" db="EMBL/GenBank/DDBJ databases">
        <title>Draft genome sequencing of Roseisolibacter agri AW1220.</title>
        <authorList>
            <person name="Tobiishi Y."/>
            <person name="Tonouchi A."/>
        </authorList>
    </citation>
    <scope>NUCLEOTIDE SEQUENCE</scope>
    <source>
        <strain evidence="3">AW1220</strain>
    </source>
</reference>
<comment type="caution">
    <text evidence="3">The sequence shown here is derived from an EMBL/GenBank/DDBJ whole genome shotgun (WGS) entry which is preliminary data.</text>
</comment>
<name>A0AA37Q2E7_9BACT</name>
<sequence length="104" mass="10564">MSIRNIGNTYGPARAVPAAPASPAKGPGGVTEPATPASPAAPRNDSVQISDAGRALAGTEGGERASSLSPERVAELRRKVLEGAYNSVQSVDQVAQRILKSGDL</sequence>
<feature type="compositionally biased region" description="Low complexity" evidence="1">
    <location>
        <begin position="33"/>
        <end position="42"/>
    </location>
</feature>
<evidence type="ECO:0000259" key="2">
    <source>
        <dbReference type="Pfam" id="PF04316"/>
    </source>
</evidence>
<feature type="domain" description="Anti-sigma-28 factor FlgM C-terminal" evidence="2">
    <location>
        <begin position="45"/>
        <end position="99"/>
    </location>
</feature>
<evidence type="ECO:0000313" key="4">
    <source>
        <dbReference type="Proteomes" id="UP001161325"/>
    </source>
</evidence>
<dbReference type="EMBL" id="BRXS01000003">
    <property type="protein sequence ID" value="GLC25339.1"/>
    <property type="molecule type" value="Genomic_DNA"/>
</dbReference>
<dbReference type="Pfam" id="PF04316">
    <property type="entry name" value="FlgM"/>
    <property type="match status" value="1"/>
</dbReference>
<accession>A0AA37Q2E7</accession>
<dbReference type="RefSeq" id="WP_284349795.1">
    <property type="nucleotide sequence ID" value="NZ_BRXS01000003.1"/>
</dbReference>
<feature type="region of interest" description="Disordered" evidence="1">
    <location>
        <begin position="1"/>
        <end position="71"/>
    </location>
</feature>
<dbReference type="Proteomes" id="UP001161325">
    <property type="component" value="Unassembled WGS sequence"/>
</dbReference>
<feature type="compositionally biased region" description="Low complexity" evidence="1">
    <location>
        <begin position="11"/>
        <end position="25"/>
    </location>
</feature>
<keyword evidence="4" id="KW-1185">Reference proteome</keyword>
<proteinExistence type="predicted"/>
<gene>
    <name evidence="3" type="ORF">rosag_18520</name>
</gene>
<protein>
    <recommendedName>
        <fullName evidence="2">Anti-sigma-28 factor FlgM C-terminal domain-containing protein</fullName>
    </recommendedName>
</protein>